<evidence type="ECO:0000256" key="2">
    <source>
        <dbReference type="ARBA" id="ARBA00023002"/>
    </source>
</evidence>
<evidence type="ECO:0000256" key="3">
    <source>
        <dbReference type="ARBA" id="ARBA00035112"/>
    </source>
</evidence>
<gene>
    <name evidence="4" type="ORF">GFSPODELE1_LOCUS10425</name>
</gene>
<dbReference type="Pfam" id="PF11807">
    <property type="entry name" value="UstYa"/>
    <property type="match status" value="1"/>
</dbReference>
<protein>
    <submittedName>
        <fullName evidence="4">Uncharacterized protein</fullName>
    </submittedName>
</protein>
<dbReference type="PANTHER" id="PTHR33365">
    <property type="entry name" value="YALI0B05434P"/>
    <property type="match status" value="1"/>
</dbReference>
<dbReference type="EMBL" id="OZ037952">
    <property type="protein sequence ID" value="CAL1715778.1"/>
    <property type="molecule type" value="Genomic_DNA"/>
</dbReference>
<keyword evidence="2" id="KW-0560">Oxidoreductase</keyword>
<organism evidence="4 5">
    <name type="scientific">Somion occarium</name>
    <dbReference type="NCBI Taxonomy" id="3059160"/>
    <lineage>
        <taxon>Eukaryota</taxon>
        <taxon>Fungi</taxon>
        <taxon>Dikarya</taxon>
        <taxon>Basidiomycota</taxon>
        <taxon>Agaricomycotina</taxon>
        <taxon>Agaricomycetes</taxon>
        <taxon>Polyporales</taxon>
        <taxon>Cerrenaceae</taxon>
        <taxon>Somion</taxon>
    </lineage>
</organism>
<evidence type="ECO:0000256" key="1">
    <source>
        <dbReference type="ARBA" id="ARBA00004685"/>
    </source>
</evidence>
<accession>A0ABP1E8N8</accession>
<comment type="pathway">
    <text evidence="1">Mycotoxin biosynthesis.</text>
</comment>
<evidence type="ECO:0000313" key="5">
    <source>
        <dbReference type="Proteomes" id="UP001497453"/>
    </source>
</evidence>
<sequence length="199" mass="23291">MRLQKKPFRISSVNLYLTLFSFIVLLKLGYALWLSKLSRGHTRKYSYIGNDYPERWPIERSTVLMASDASNRYQFNTTDGKAEWASLVPGDGVVHLGKEQQPYTLSMVHQLRCLNILRAEIVRDRSTPGPGEYTELARHCLNYIKQMMLCRADAYLEPFWYDNHNGPIDLYSFYECKDWGAVYGEIKKNQEEYIKVAER</sequence>
<name>A0ABP1E8N8_9APHY</name>
<dbReference type="PANTHER" id="PTHR33365:SF11">
    <property type="entry name" value="TAT PATHWAY SIGNAL SEQUENCE"/>
    <property type="match status" value="1"/>
</dbReference>
<dbReference type="InterPro" id="IPR021765">
    <property type="entry name" value="UstYa-like"/>
</dbReference>
<keyword evidence="5" id="KW-1185">Reference proteome</keyword>
<reference evidence="5" key="1">
    <citation type="submission" date="2024-04" db="EMBL/GenBank/DDBJ databases">
        <authorList>
            <person name="Shaw F."/>
            <person name="Minotto A."/>
        </authorList>
    </citation>
    <scope>NUCLEOTIDE SEQUENCE [LARGE SCALE GENOMIC DNA]</scope>
</reference>
<dbReference type="Proteomes" id="UP001497453">
    <property type="component" value="Chromosome 9"/>
</dbReference>
<evidence type="ECO:0000313" key="4">
    <source>
        <dbReference type="EMBL" id="CAL1715778.1"/>
    </source>
</evidence>
<proteinExistence type="inferred from homology"/>
<comment type="similarity">
    <text evidence="3">Belongs to the ustYa family.</text>
</comment>